<dbReference type="Ensembl" id="ENSLCAT00010061975.1">
    <property type="protein sequence ID" value="ENSLCAP00010060355.1"/>
    <property type="gene ID" value="ENSLCAG00010028077.1"/>
</dbReference>
<feature type="transmembrane region" description="Helical" evidence="13">
    <location>
        <begin position="1603"/>
        <end position="1620"/>
    </location>
</feature>
<evidence type="ECO:0000256" key="4">
    <source>
        <dbReference type="ARBA" id="ARBA00022729"/>
    </source>
</evidence>
<dbReference type="PRINTS" id="PR01433">
    <property type="entry name" value="POLYCYSTIN2"/>
</dbReference>
<feature type="transmembrane region" description="Helical" evidence="13">
    <location>
        <begin position="1692"/>
        <end position="1714"/>
    </location>
</feature>
<dbReference type="Gene3D" id="1.10.287.70">
    <property type="match status" value="1"/>
</dbReference>
<evidence type="ECO:0000256" key="5">
    <source>
        <dbReference type="ARBA" id="ARBA00022734"/>
    </source>
</evidence>
<dbReference type="Pfam" id="PF01477">
    <property type="entry name" value="PLAT"/>
    <property type="match status" value="1"/>
</dbReference>
<feature type="disulfide bond" evidence="11">
    <location>
        <begin position="1413"/>
        <end position="1426"/>
    </location>
</feature>
<dbReference type="Gene3D" id="2.60.120.740">
    <property type="match status" value="1"/>
</dbReference>
<evidence type="ECO:0000259" key="15">
    <source>
        <dbReference type="PROSITE" id="PS50041"/>
    </source>
</evidence>
<dbReference type="InterPro" id="IPR003915">
    <property type="entry name" value="PKD_2"/>
</dbReference>
<dbReference type="Pfam" id="PF01825">
    <property type="entry name" value="GPS"/>
    <property type="match status" value="1"/>
</dbReference>
<dbReference type="GO" id="GO:0050982">
    <property type="term" value="P:detection of mechanical stimulus"/>
    <property type="evidence" value="ECO:0007669"/>
    <property type="project" value="TreeGrafter"/>
</dbReference>
<dbReference type="FunFam" id="2.60.60.20:FF:000008">
    <property type="entry name" value="Polycystic kidney disease 1-like 2, isoform CRA_a"/>
    <property type="match status" value="1"/>
</dbReference>
<evidence type="ECO:0000256" key="12">
    <source>
        <dbReference type="PROSITE-ProRule" id="PRU00152"/>
    </source>
</evidence>
<dbReference type="InterPro" id="IPR046791">
    <property type="entry name" value="Polycystin_dom"/>
</dbReference>
<dbReference type="SMART" id="SM00303">
    <property type="entry name" value="GPS"/>
    <property type="match status" value="1"/>
</dbReference>
<keyword evidence="8 13" id="KW-0472">Membrane</keyword>
<dbReference type="PROSITE" id="PS50041">
    <property type="entry name" value="C_TYPE_LECTIN_2"/>
    <property type="match status" value="1"/>
</dbReference>
<dbReference type="PROSITE" id="PS50228">
    <property type="entry name" value="SUEL_LECTIN"/>
    <property type="match status" value="1"/>
</dbReference>
<evidence type="ECO:0000256" key="13">
    <source>
        <dbReference type="SAM" id="Phobius"/>
    </source>
</evidence>
<keyword evidence="7 13" id="KW-1133">Transmembrane helix</keyword>
<dbReference type="GO" id="GO:0005262">
    <property type="term" value="F:calcium channel activity"/>
    <property type="evidence" value="ECO:0007669"/>
    <property type="project" value="TreeGrafter"/>
</dbReference>
<feature type="domain" description="PLAT" evidence="16">
    <location>
        <begin position="824"/>
        <end position="941"/>
    </location>
</feature>
<dbReference type="CDD" id="cd01752">
    <property type="entry name" value="PLAT_polycystin"/>
    <property type="match status" value="1"/>
</dbReference>
<feature type="transmembrane region" description="Helical" evidence="13">
    <location>
        <begin position="1652"/>
        <end position="1672"/>
    </location>
</feature>
<dbReference type="FunFam" id="1.10.287.70:FF:000086">
    <property type="entry name" value="Polycystic kidney disease 2"/>
    <property type="match status" value="1"/>
</dbReference>
<dbReference type="STRING" id="8187.ENSLCAP00010060355"/>
<dbReference type="InterPro" id="IPR016187">
    <property type="entry name" value="CTDL_fold"/>
</dbReference>
<dbReference type="CDD" id="cd00037">
    <property type="entry name" value="CLECT"/>
    <property type="match status" value="1"/>
</dbReference>
<evidence type="ECO:0000256" key="7">
    <source>
        <dbReference type="ARBA" id="ARBA00022989"/>
    </source>
</evidence>
<keyword evidence="4 14" id="KW-0732">Signal</keyword>
<feature type="domain" description="GAIN-B" evidence="17">
    <location>
        <begin position="606"/>
        <end position="764"/>
    </location>
</feature>
<evidence type="ECO:0000256" key="1">
    <source>
        <dbReference type="ARBA" id="ARBA00004141"/>
    </source>
</evidence>
<name>A0A4W6G9S8_LATCA</name>
<evidence type="ECO:0000256" key="14">
    <source>
        <dbReference type="SAM" id="SignalP"/>
    </source>
</evidence>
<evidence type="ECO:0000256" key="8">
    <source>
        <dbReference type="ARBA" id="ARBA00023136"/>
    </source>
</evidence>
<sequence length="1813" mass="203648">MCRTFLQLLILVSLSCLSWGEDEAEVTVSCPAYQKAFAGSCYEFVAHQRSFFSAQAWCEESGGHLAFIPDEDTQYFLQGHLDPEVDTWLGVARSASPNLTYSGTTEGALSWLDGSHITYSNWASSPQPGAACGHILKDSGFQWEATRDCNKTLGFICQFESGRSIVCAGRNTTLQCGSGQVLMIDAGVYGRKNIHYCQPTLPPPTASTQHQCGWVDVVETITAHCHGRQVCHIAEVVNSFGEPCPELGSYLSVDYHCKDGLALTVSTVAAVFNNVTISIKWLLDLSWGNLICRLSTGDGLTAECFFVLPLRLESSVMHRYTYPSTFTVALECTSNGTHFAAEKITTILEPITDIGVIRCFGYGILFVLSGSNVTYRIQSDEMVLSSLSVVRGNVPHNITVTQAMVKQLGPGCHQLTLYASNVVTFPEVSTNLQVNQPSSGLQASVLTERNDCQDSPDITVGVSIERGAPVLLLFSLTGDNNSFYETREMNARRGIFNIGCPNQGIEDITKTGPTYEAKYSHLRNRKIQTKKHKFNMCLFVFSYRVTPRSLHTESINIPKRSSPSFSLPVLPSNMLPSEEPVDIRMLSLDKNPFSWNERGNISGLIGALSLTTKDNSSICVENLNEDIEVSMVPSKDPLPIKLFLGYKAYPTETSHVAMTEMPHQGNTEEERYTWLLDPKTLKGNTGVHYLVVRPVVGPGIKSINASLSVTSITAACKFWDESVLGWDNKGCKVGVQTTHLVTQCLCTHLTFFGSSFFVTPNLVDPSRSAELFATFAENPVVVCFVGALFVAYFLVVVWARRKDIQDTAKVKVTVLGDNDPMDEYRYLISVSTGYRRGASTSSQVAITLLGADGNSEPHHLTDPKKCVFERGAVDVFLLTTPFSLGDLQGIRLWHNNSGSHPAWYVGNVMVQDLQTNQKWHFLCNSWLAIDVGDCYLDKVFPVSTDVDLKRFSNLFFMKTTRDFSDGHLWYSVVNRPPSSTFTCVQRVSCCFSLLLCTMLTSIMFYGIRQIHLSHFEFTWQQFMIGVQSSLIMFPVNILIVTVFRNTRPRETSCCKRQTKKTDSLEQERTLQIPSSQTATSNMNSSVTLDIVIKPQLPGRDTLLTKSKTAVFTYPEGSASVHPGTNVEGIQKNSNKTQYLYRQLCHIDKELSLLGPSGFSTPHSYNQALQQVQGMKGFLEDQLFTSSYSTDDGLPWWFIFVGWLLVIATSTVAGYFTMLYGLKFGKDRSISWLVSMIVSFFQSILVIQPLKVLCLAAFFALVIKKVDEEDFQNQTTTSSPTGDCKDQQIVRQDRNLYEPPPPADIEKMKRNKIMEQKAFALLKEILTYMVFMWMLLLVAYGQRDPNAFFLNQHIQASFGNDILDSMSLGDMFTWAKTSLLSNLFGVYPGFITDGNSKLVGNARLRQLRVQKNSCQIARPMLQHVPDCHAPYSWEVEDMGFYGPGWNHSVMDNTSTGTPSPWMYQTQAQLRAYPVWGKMVLYRGGGFVAELGPDLEKASRTLEYLFNNTWLDMYTRVLFVEFTVYNANVNLFCIITLLLETAAVGAFQFHSELQSVRLYQSTGGLHIFVMAAEIIYLLFILYYMFLQGKLMKEQRWAYFRNKWNLLELTIILLSWSAVAVFIKRTLVGNRDMTYYQNHRDQFASFYETAAADLLLQYLIAFLVLLSTVKLWHLLRLNPKMNMITATLQRAWTDISSFLVIIVIMFIAYSIVCKVIYGWKLSSYRTFADSLLTILSLQIGIFNYDEVLDDTPVLGGLLFGSCIVFMTFVVLNLLISVILMAFNQEQIHHKVNFNRTHYFEELFSIFQAGPLSVKLL</sequence>
<dbReference type="PANTHER" id="PTHR10877:SF134">
    <property type="entry name" value="POLYCYSTIN-1-LIKE PROTEIN 2"/>
    <property type="match status" value="1"/>
</dbReference>
<dbReference type="InterPro" id="IPR046338">
    <property type="entry name" value="GAIN_dom_sf"/>
</dbReference>
<feature type="signal peptide" evidence="14">
    <location>
        <begin position="1"/>
        <end position="20"/>
    </location>
</feature>
<reference evidence="20" key="1">
    <citation type="submission" date="2015-09" db="EMBL/GenBank/DDBJ databases">
        <authorList>
            <person name="Sai Rama Sridatta P."/>
        </authorList>
    </citation>
    <scope>NUCLEOTIDE SEQUENCE [LARGE SCALE GENOMIC DNA]</scope>
</reference>
<feature type="transmembrane region" description="Helical" evidence="13">
    <location>
        <begin position="1317"/>
        <end position="1339"/>
    </location>
</feature>
<dbReference type="Pfam" id="PF08016">
    <property type="entry name" value="PKD_channel"/>
    <property type="match status" value="1"/>
</dbReference>
<feature type="transmembrane region" description="Helical" evidence="13">
    <location>
        <begin position="1229"/>
        <end position="1262"/>
    </location>
</feature>
<feature type="transmembrane region" description="Helical" evidence="13">
    <location>
        <begin position="1195"/>
        <end position="1217"/>
    </location>
</feature>
<dbReference type="PROSITE" id="PS51257">
    <property type="entry name" value="PROKAR_LIPOPROTEIN"/>
    <property type="match status" value="1"/>
</dbReference>
<dbReference type="Gene3D" id="3.10.100.10">
    <property type="entry name" value="Mannose-Binding Protein A, subunit A"/>
    <property type="match status" value="1"/>
</dbReference>
<keyword evidence="6" id="KW-0677">Repeat</keyword>
<dbReference type="InterPro" id="IPR013122">
    <property type="entry name" value="PKD1_2_channel"/>
</dbReference>
<organism evidence="19 20">
    <name type="scientific">Lates calcarifer</name>
    <name type="common">Barramundi</name>
    <name type="synonym">Holocentrus calcarifer</name>
    <dbReference type="NCBI Taxonomy" id="8187"/>
    <lineage>
        <taxon>Eukaryota</taxon>
        <taxon>Metazoa</taxon>
        <taxon>Chordata</taxon>
        <taxon>Craniata</taxon>
        <taxon>Vertebrata</taxon>
        <taxon>Euteleostomi</taxon>
        <taxon>Actinopterygii</taxon>
        <taxon>Neopterygii</taxon>
        <taxon>Teleostei</taxon>
        <taxon>Neoteleostei</taxon>
        <taxon>Acanthomorphata</taxon>
        <taxon>Carangaria</taxon>
        <taxon>Carangaria incertae sedis</taxon>
        <taxon>Centropomidae</taxon>
        <taxon>Lates</taxon>
    </lineage>
</organism>
<feature type="domain" description="SUEL-type lectin" evidence="18">
    <location>
        <begin position="166"/>
        <end position="258"/>
    </location>
</feature>
<dbReference type="SMART" id="SM00308">
    <property type="entry name" value="LH2"/>
    <property type="match status" value="1"/>
</dbReference>
<feature type="transmembrane region" description="Helical" evidence="13">
    <location>
        <begin position="1561"/>
        <end position="1583"/>
    </location>
</feature>
<proteinExistence type="inferred from homology"/>
<dbReference type="GO" id="GO:0030246">
    <property type="term" value="F:carbohydrate binding"/>
    <property type="evidence" value="ECO:0007669"/>
    <property type="project" value="UniProtKB-KW"/>
</dbReference>
<feature type="domain" description="C-type lectin" evidence="15">
    <location>
        <begin position="37"/>
        <end position="158"/>
    </location>
</feature>
<dbReference type="InParanoid" id="A0A4W6G9S8"/>
<dbReference type="CDD" id="cd22831">
    <property type="entry name" value="Gal_Rha_Lectin_PKD1L2"/>
    <property type="match status" value="1"/>
</dbReference>
<reference evidence="19" key="3">
    <citation type="submission" date="2025-09" db="UniProtKB">
        <authorList>
            <consortium name="Ensembl"/>
        </authorList>
    </citation>
    <scope>IDENTIFICATION</scope>
</reference>
<dbReference type="InterPro" id="IPR057244">
    <property type="entry name" value="GAIN_B"/>
</dbReference>
<dbReference type="GeneTree" id="ENSGT00940000164905"/>
<evidence type="ECO:0000256" key="10">
    <source>
        <dbReference type="ARBA" id="ARBA00023180"/>
    </source>
</evidence>
<dbReference type="InterPro" id="IPR036392">
    <property type="entry name" value="PLAT/LH2_dom_sf"/>
</dbReference>
<feature type="chain" id="PRO_5021229035" evidence="14">
    <location>
        <begin position="21"/>
        <end position="1813"/>
    </location>
</feature>
<dbReference type="Gene3D" id="2.60.60.20">
    <property type="entry name" value="PLAT/LH2 domain"/>
    <property type="match status" value="1"/>
</dbReference>
<dbReference type="InterPro" id="IPR042060">
    <property type="entry name" value="PLAT_polycystin1"/>
</dbReference>
<evidence type="ECO:0000256" key="3">
    <source>
        <dbReference type="ARBA" id="ARBA00022692"/>
    </source>
</evidence>
<dbReference type="InterPro" id="IPR001024">
    <property type="entry name" value="PLAT/LH2_dom"/>
</dbReference>
<dbReference type="Pfam" id="PF00059">
    <property type="entry name" value="Lectin_C"/>
    <property type="match status" value="1"/>
</dbReference>
<feature type="transmembrane region" description="Helical" evidence="13">
    <location>
        <begin position="1527"/>
        <end position="1549"/>
    </location>
</feature>
<evidence type="ECO:0000313" key="19">
    <source>
        <dbReference type="Ensembl" id="ENSLCAP00010060355.1"/>
    </source>
</evidence>
<feature type="transmembrane region" description="Helical" evidence="13">
    <location>
        <begin position="779"/>
        <end position="799"/>
    </location>
</feature>
<dbReference type="InterPro" id="IPR000203">
    <property type="entry name" value="GPS"/>
</dbReference>
<evidence type="ECO:0000256" key="2">
    <source>
        <dbReference type="ARBA" id="ARBA00007200"/>
    </source>
</evidence>
<evidence type="ECO:0000313" key="20">
    <source>
        <dbReference type="Proteomes" id="UP000314980"/>
    </source>
</evidence>
<feature type="transmembrane region" description="Helical" evidence="13">
    <location>
        <begin position="1019"/>
        <end position="1043"/>
    </location>
</feature>
<dbReference type="InterPro" id="IPR051223">
    <property type="entry name" value="Polycystin"/>
</dbReference>
<dbReference type="GO" id="GO:0005509">
    <property type="term" value="F:calcium ion binding"/>
    <property type="evidence" value="ECO:0007669"/>
    <property type="project" value="InterPro"/>
</dbReference>
<evidence type="ECO:0000259" key="17">
    <source>
        <dbReference type="PROSITE" id="PS50221"/>
    </source>
</evidence>
<dbReference type="PANTHER" id="PTHR10877">
    <property type="entry name" value="POLYCYSTIN FAMILY MEMBER"/>
    <property type="match status" value="1"/>
</dbReference>
<evidence type="ECO:0000256" key="11">
    <source>
        <dbReference type="PIRSR" id="PIRSR603915-2"/>
    </source>
</evidence>
<accession>A0A4W6G9S8</accession>
<dbReference type="GO" id="GO:0016020">
    <property type="term" value="C:membrane"/>
    <property type="evidence" value="ECO:0007669"/>
    <property type="project" value="UniProtKB-SubCell"/>
</dbReference>
<evidence type="ECO:0000259" key="18">
    <source>
        <dbReference type="PROSITE" id="PS50228"/>
    </source>
</evidence>
<dbReference type="InterPro" id="IPR043159">
    <property type="entry name" value="Lectin_gal-bd_sf"/>
</dbReference>
<keyword evidence="20" id="KW-1185">Reference proteome</keyword>
<evidence type="ECO:0000256" key="6">
    <source>
        <dbReference type="ARBA" id="ARBA00022737"/>
    </source>
</evidence>
<dbReference type="InterPro" id="IPR016186">
    <property type="entry name" value="C-type_lectin-like/link_sf"/>
</dbReference>
<dbReference type="InterPro" id="IPR000922">
    <property type="entry name" value="Lectin_gal-bd_dom"/>
</dbReference>
<dbReference type="SUPFAM" id="SSF56436">
    <property type="entry name" value="C-type lectin-like"/>
    <property type="match status" value="1"/>
</dbReference>
<keyword evidence="9" id="KW-1015">Disulfide bond</keyword>
<feature type="transmembrane region" description="Helical" evidence="13">
    <location>
        <begin position="1753"/>
        <end position="1779"/>
    </location>
</feature>
<feature type="transmembrane region" description="Helical" evidence="13">
    <location>
        <begin position="987"/>
        <end position="1007"/>
    </location>
</feature>
<evidence type="ECO:0000256" key="9">
    <source>
        <dbReference type="ARBA" id="ARBA00023157"/>
    </source>
</evidence>
<dbReference type="SMART" id="SM00034">
    <property type="entry name" value="CLECT"/>
    <property type="match status" value="1"/>
</dbReference>
<reference evidence="19" key="2">
    <citation type="submission" date="2025-08" db="UniProtKB">
        <authorList>
            <consortium name="Ensembl"/>
        </authorList>
    </citation>
    <scope>IDENTIFICATION</scope>
</reference>
<dbReference type="SUPFAM" id="SSF49723">
    <property type="entry name" value="Lipase/lipooxygenase domain (PLAT/LH2 domain)"/>
    <property type="match status" value="1"/>
</dbReference>
<comment type="caution">
    <text evidence="12">Lacks conserved residue(s) required for the propagation of feature annotation.</text>
</comment>
<keyword evidence="10" id="KW-0325">Glycoprotein</keyword>
<dbReference type="Gene3D" id="2.60.220.50">
    <property type="match status" value="1"/>
</dbReference>
<comment type="similarity">
    <text evidence="2">Belongs to the polycystin family.</text>
</comment>
<dbReference type="PROSITE" id="PS50221">
    <property type="entry name" value="GAIN_B"/>
    <property type="match status" value="1"/>
</dbReference>
<dbReference type="Proteomes" id="UP000314980">
    <property type="component" value="Unassembled WGS sequence"/>
</dbReference>
<comment type="subcellular location">
    <subcellularLocation>
        <location evidence="1">Membrane</location>
        <topology evidence="1">Multi-pass membrane protein</topology>
    </subcellularLocation>
</comment>
<evidence type="ECO:0000259" key="16">
    <source>
        <dbReference type="PROSITE" id="PS50095"/>
    </source>
</evidence>
<dbReference type="InterPro" id="IPR001304">
    <property type="entry name" value="C-type_lectin-like"/>
</dbReference>
<dbReference type="PROSITE" id="PS50095">
    <property type="entry name" value="PLAT"/>
    <property type="match status" value="1"/>
</dbReference>
<dbReference type="Pfam" id="PF20519">
    <property type="entry name" value="Polycystin_dom"/>
    <property type="match status" value="1"/>
</dbReference>
<dbReference type="Pfam" id="PF02140">
    <property type="entry name" value="SUEL_Lectin"/>
    <property type="match status" value="1"/>
</dbReference>
<keyword evidence="5" id="KW-0430">Lectin</keyword>
<keyword evidence="3 13" id="KW-0812">Transmembrane</keyword>
<protein>
    <submittedName>
        <fullName evidence="19">Polycystic kidney disease 1 like 2a</fullName>
    </submittedName>
</protein>